<protein>
    <submittedName>
        <fullName evidence="2">Uncharacterized protein</fullName>
    </submittedName>
</protein>
<evidence type="ECO:0000313" key="3">
    <source>
        <dbReference type="Proteomes" id="UP000887159"/>
    </source>
</evidence>
<dbReference type="Proteomes" id="UP000887159">
    <property type="component" value="Unassembled WGS sequence"/>
</dbReference>
<accession>A0A8X6WCG7</accession>
<dbReference type="EMBL" id="BMAU01021399">
    <property type="protein sequence ID" value="GFY31571.1"/>
    <property type="molecule type" value="Genomic_DNA"/>
</dbReference>
<name>A0A8X6WCG7_TRICX</name>
<keyword evidence="3" id="KW-1185">Reference proteome</keyword>
<reference evidence="2" key="1">
    <citation type="submission" date="2020-08" db="EMBL/GenBank/DDBJ databases">
        <title>Multicomponent nature underlies the extraordinary mechanical properties of spider dragline silk.</title>
        <authorList>
            <person name="Kono N."/>
            <person name="Nakamura H."/>
            <person name="Mori M."/>
            <person name="Yoshida Y."/>
            <person name="Ohtoshi R."/>
            <person name="Malay A.D."/>
            <person name="Moran D.A.P."/>
            <person name="Tomita M."/>
            <person name="Numata K."/>
            <person name="Arakawa K."/>
        </authorList>
    </citation>
    <scope>NUCLEOTIDE SEQUENCE</scope>
</reference>
<gene>
    <name evidence="2" type="ORF">TNCV_4694151</name>
</gene>
<evidence type="ECO:0000313" key="2">
    <source>
        <dbReference type="EMBL" id="GFY31571.1"/>
    </source>
</evidence>
<evidence type="ECO:0000256" key="1">
    <source>
        <dbReference type="SAM" id="MobiDB-lite"/>
    </source>
</evidence>
<feature type="region of interest" description="Disordered" evidence="1">
    <location>
        <begin position="17"/>
        <end position="36"/>
    </location>
</feature>
<comment type="caution">
    <text evidence="2">The sequence shown here is derived from an EMBL/GenBank/DDBJ whole genome shotgun (WGS) entry which is preliminary data.</text>
</comment>
<sequence>MTVACLVMSSSPVPLKTRRVSRGLPENEKHGKGYMRQEGLGTSAVEHMGNQFKVKMVDDPDSTQDVNVGSGINLPHVIDFFSLRQSFVPH</sequence>
<organism evidence="2 3">
    <name type="scientific">Trichonephila clavipes</name>
    <name type="common">Golden silk orbweaver</name>
    <name type="synonym">Nephila clavipes</name>
    <dbReference type="NCBI Taxonomy" id="2585209"/>
    <lineage>
        <taxon>Eukaryota</taxon>
        <taxon>Metazoa</taxon>
        <taxon>Ecdysozoa</taxon>
        <taxon>Arthropoda</taxon>
        <taxon>Chelicerata</taxon>
        <taxon>Arachnida</taxon>
        <taxon>Araneae</taxon>
        <taxon>Araneomorphae</taxon>
        <taxon>Entelegynae</taxon>
        <taxon>Araneoidea</taxon>
        <taxon>Nephilidae</taxon>
        <taxon>Trichonephila</taxon>
    </lineage>
</organism>
<dbReference type="AlphaFoldDB" id="A0A8X6WCG7"/>
<proteinExistence type="predicted"/>